<feature type="transmembrane region" description="Helical" evidence="6">
    <location>
        <begin position="310"/>
        <end position="336"/>
    </location>
</feature>
<evidence type="ECO:0000256" key="3">
    <source>
        <dbReference type="ARBA" id="ARBA00022692"/>
    </source>
</evidence>
<feature type="transmembrane region" description="Helical" evidence="6">
    <location>
        <begin position="92"/>
        <end position="111"/>
    </location>
</feature>
<dbReference type="GO" id="GO:0005886">
    <property type="term" value="C:plasma membrane"/>
    <property type="evidence" value="ECO:0007669"/>
    <property type="project" value="UniProtKB-SubCell"/>
</dbReference>
<dbReference type="Pfam" id="PF01943">
    <property type="entry name" value="Polysacc_synt"/>
    <property type="match status" value="1"/>
</dbReference>
<evidence type="ECO:0000313" key="8">
    <source>
        <dbReference type="EMBL" id="QTX09206.1"/>
    </source>
</evidence>
<feature type="transmembrane region" description="Helical" evidence="6">
    <location>
        <begin position="123"/>
        <end position="146"/>
    </location>
</feature>
<protein>
    <submittedName>
        <fullName evidence="8">Oligosaccharide flippase family protein</fullName>
    </submittedName>
</protein>
<evidence type="ECO:0000256" key="2">
    <source>
        <dbReference type="ARBA" id="ARBA00022475"/>
    </source>
</evidence>
<comment type="subcellular location">
    <subcellularLocation>
        <location evidence="1">Cell membrane</location>
        <topology evidence="1">Multi-pass membrane protein</topology>
    </subcellularLocation>
</comment>
<accession>A0A8B0SCY1</accession>
<proteinExistence type="predicted"/>
<feature type="transmembrane region" description="Helical" evidence="6">
    <location>
        <begin position="281"/>
        <end position="304"/>
    </location>
</feature>
<dbReference type="InterPro" id="IPR050833">
    <property type="entry name" value="Poly_Biosynth_Transport"/>
</dbReference>
<feature type="transmembrane region" description="Helical" evidence="6">
    <location>
        <begin position="50"/>
        <end position="72"/>
    </location>
</feature>
<feature type="transmembrane region" description="Helical" evidence="6">
    <location>
        <begin position="348"/>
        <end position="369"/>
    </location>
</feature>
<dbReference type="PANTHER" id="PTHR30250:SF26">
    <property type="entry name" value="PSMA PROTEIN"/>
    <property type="match status" value="1"/>
</dbReference>
<evidence type="ECO:0000256" key="4">
    <source>
        <dbReference type="ARBA" id="ARBA00022989"/>
    </source>
</evidence>
<dbReference type="EMBL" id="CP072748">
    <property type="protein sequence ID" value="QTX09206.1"/>
    <property type="molecule type" value="Genomic_DNA"/>
</dbReference>
<keyword evidence="4 6" id="KW-1133">Transmembrane helix</keyword>
<keyword evidence="9" id="KW-1185">Reference proteome</keyword>
<feature type="transmembrane region" description="Helical" evidence="6">
    <location>
        <begin position="405"/>
        <end position="428"/>
    </location>
</feature>
<evidence type="ECO:0000313" key="9">
    <source>
        <dbReference type="Proteomes" id="UP000664466"/>
    </source>
</evidence>
<sequence>MGAEAYGLVGFFVMLQAWFNLLDLGLTPTIARETASFKAGGHSPLKYRQLFRALSLIFLFIAIIGGSGLFLISDYLAKNWLNITKLSTDEVAFCLKIVAIIVALRWISGLYRGTISGSEKIIWLSSFNVFIATLRFLGIFPIFWHYGTEPEIFFQYQLLIAVVEFCILWLKSSKILPILEKSQIEKIGLSIAPIKNTLKFSLSIAFTSSIWTVVTQTDKLIVSRLLSLEEYGYFTLSVLVASAIVMTYSPISTALLPNLVRLETENKQKELIYLYRKSTQIITVVSVSTAIVLATFSNFILYLWTHDRHIANIGSTVLTSYAIGYGFLAISSLPYYLQYAKGKLDLHIYGSLFYLGLLLPLLFLLTYKFGIAGTGYAWMITNFIYFLFWIGFIHRKYLKGLHLSWLLKDVTTPIILPLLFTIFLTINFKEHSVFFHSLPTLILFVIIIFLTSILSGSHTRSLLISTIKRFTSR</sequence>
<feature type="transmembrane region" description="Helical" evidence="6">
    <location>
        <begin position="234"/>
        <end position="260"/>
    </location>
</feature>
<keyword evidence="3 6" id="KW-0812">Transmembrane</keyword>
<keyword evidence="2" id="KW-1003">Cell membrane</keyword>
<organism evidence="8">
    <name type="scientific">Thiothrix fructosivorans</name>
    <dbReference type="NCBI Taxonomy" id="111770"/>
    <lineage>
        <taxon>Bacteria</taxon>
        <taxon>Pseudomonadati</taxon>
        <taxon>Pseudomonadota</taxon>
        <taxon>Gammaproteobacteria</taxon>
        <taxon>Thiotrichales</taxon>
        <taxon>Thiotrichaceae</taxon>
        <taxon>Thiothrix</taxon>
    </lineage>
</organism>
<dbReference type="InterPro" id="IPR002797">
    <property type="entry name" value="Polysacc_synth"/>
</dbReference>
<feature type="transmembrane region" description="Helical" evidence="6">
    <location>
        <begin position="375"/>
        <end position="393"/>
    </location>
</feature>
<dbReference type="EMBL" id="JAFMPM010000008">
    <property type="protein sequence ID" value="MBO0614362.1"/>
    <property type="molecule type" value="Genomic_DNA"/>
</dbReference>
<feature type="transmembrane region" description="Helical" evidence="6">
    <location>
        <begin position="434"/>
        <end position="454"/>
    </location>
</feature>
<evidence type="ECO:0000256" key="1">
    <source>
        <dbReference type="ARBA" id="ARBA00004651"/>
    </source>
</evidence>
<name>A0A8B0SCY1_9GAMM</name>
<keyword evidence="5 6" id="KW-0472">Membrane</keyword>
<dbReference type="Proteomes" id="UP000664466">
    <property type="component" value="Unassembled WGS sequence"/>
</dbReference>
<dbReference type="AlphaFoldDB" id="A0A8B0SCY1"/>
<reference evidence="7 9" key="1">
    <citation type="submission" date="2021-03" db="EMBL/GenBank/DDBJ databases">
        <title>Draft genome and methylome analysis of Thiotrix fructosivoruns ATCC 49748.</title>
        <authorList>
            <person name="Fomenkov A."/>
            <person name="Grabovich M.Y."/>
            <person name="Roberts R.J."/>
        </authorList>
    </citation>
    <scope>NUCLEOTIDE SEQUENCE [LARGE SCALE GENOMIC DNA]</scope>
    <source>
        <strain evidence="7 9">ATCC 49748</strain>
    </source>
</reference>
<evidence type="ECO:0000313" key="7">
    <source>
        <dbReference type="EMBL" id="MBO0614362.1"/>
    </source>
</evidence>
<gene>
    <name evidence="8" type="ORF">J1836_011165</name>
    <name evidence="7" type="ORF">J1836_15780</name>
</gene>
<feature type="transmembrane region" description="Helical" evidence="6">
    <location>
        <begin position="6"/>
        <end position="30"/>
    </location>
</feature>
<evidence type="ECO:0000256" key="6">
    <source>
        <dbReference type="SAM" id="Phobius"/>
    </source>
</evidence>
<reference evidence="8" key="2">
    <citation type="submission" date="2021-04" db="EMBL/GenBank/DDBJ databases">
        <title>Complete Genome and methylome analysis of Thiothrix fructosivorans ATCC 49748.</title>
        <authorList>
            <person name="Fomenkov A."/>
            <person name="Sun L."/>
            <person name="Vincze T."/>
            <person name="Grabovich M.Y."/>
            <person name="Roberts R.J."/>
        </authorList>
    </citation>
    <scope>NUCLEOTIDE SEQUENCE</scope>
    <source>
        <strain evidence="8">ATCC 49748</strain>
    </source>
</reference>
<dbReference type="PANTHER" id="PTHR30250">
    <property type="entry name" value="PST FAMILY PREDICTED COLANIC ACID TRANSPORTER"/>
    <property type="match status" value="1"/>
</dbReference>
<evidence type="ECO:0000256" key="5">
    <source>
        <dbReference type="ARBA" id="ARBA00023136"/>
    </source>
</evidence>